<keyword evidence="3 5" id="KW-1133">Transmembrane helix</keyword>
<dbReference type="CDD" id="cd22559">
    <property type="entry name" value="Arl6IP1"/>
    <property type="match status" value="1"/>
</dbReference>
<evidence type="ECO:0000313" key="7">
    <source>
        <dbReference type="EMBL" id="CAH0389810.1"/>
    </source>
</evidence>
<name>A0A9P0F6C1_BEMTA</name>
<dbReference type="GO" id="GO:0016020">
    <property type="term" value="C:membrane"/>
    <property type="evidence" value="ECO:0007669"/>
    <property type="project" value="UniProtKB-SubCell"/>
</dbReference>
<organism evidence="7 8">
    <name type="scientific">Bemisia tabaci</name>
    <name type="common">Sweetpotato whitefly</name>
    <name type="synonym">Aleurodes tabaci</name>
    <dbReference type="NCBI Taxonomy" id="7038"/>
    <lineage>
        <taxon>Eukaryota</taxon>
        <taxon>Metazoa</taxon>
        <taxon>Ecdysozoa</taxon>
        <taxon>Arthropoda</taxon>
        <taxon>Hexapoda</taxon>
        <taxon>Insecta</taxon>
        <taxon>Pterygota</taxon>
        <taxon>Neoptera</taxon>
        <taxon>Paraneoptera</taxon>
        <taxon>Hemiptera</taxon>
        <taxon>Sternorrhyncha</taxon>
        <taxon>Aleyrodoidea</taxon>
        <taxon>Aleyrodidae</taxon>
        <taxon>Aleyrodinae</taxon>
        <taxon>Bemisia</taxon>
    </lineage>
</organism>
<dbReference type="PANTHER" id="PTHR20952">
    <property type="entry name" value="ADP-RIBOSYLATION-LIKE FACTOR 6-INTERACTING PROTEIN"/>
    <property type="match status" value="1"/>
</dbReference>
<evidence type="ECO:0000313" key="8">
    <source>
        <dbReference type="Proteomes" id="UP001152759"/>
    </source>
</evidence>
<feature type="domain" description="RETREG1-3/ARL6IP-like N-terminal reticulon-homology" evidence="6">
    <location>
        <begin position="25"/>
        <end position="179"/>
    </location>
</feature>
<dbReference type="AlphaFoldDB" id="A0A9P0F6C1"/>
<comment type="subcellular location">
    <subcellularLocation>
        <location evidence="1">Membrane</location>
        <topology evidence="1">Multi-pass membrane protein</topology>
    </subcellularLocation>
</comment>
<evidence type="ECO:0000256" key="2">
    <source>
        <dbReference type="ARBA" id="ARBA00022692"/>
    </source>
</evidence>
<keyword evidence="2 5" id="KW-0812">Transmembrane</keyword>
<keyword evidence="8" id="KW-1185">Reference proteome</keyword>
<accession>A0A9P0F6C1</accession>
<evidence type="ECO:0000256" key="4">
    <source>
        <dbReference type="ARBA" id="ARBA00023136"/>
    </source>
</evidence>
<dbReference type="EMBL" id="OU963866">
    <property type="protein sequence ID" value="CAH0389810.1"/>
    <property type="molecule type" value="Genomic_DNA"/>
</dbReference>
<evidence type="ECO:0000256" key="3">
    <source>
        <dbReference type="ARBA" id="ARBA00022989"/>
    </source>
</evidence>
<evidence type="ECO:0000259" key="6">
    <source>
        <dbReference type="Pfam" id="PF24456"/>
    </source>
</evidence>
<dbReference type="InterPro" id="IPR057282">
    <property type="entry name" value="RETREG1-3-like_RHD"/>
</dbReference>
<dbReference type="Pfam" id="PF24456">
    <property type="entry name" value="RHD_RETREG1-3"/>
    <property type="match status" value="1"/>
</dbReference>
<dbReference type="PANTHER" id="PTHR20952:SF0">
    <property type="entry name" value="ADP-RIBOSYLATION FACTOR-LIKE PROTEIN 6-INTERACTING PROTEIN 1"/>
    <property type="match status" value="1"/>
</dbReference>
<evidence type="ECO:0000256" key="5">
    <source>
        <dbReference type="SAM" id="Phobius"/>
    </source>
</evidence>
<keyword evidence="4 5" id="KW-0472">Membrane</keyword>
<dbReference type="GO" id="GO:0005783">
    <property type="term" value="C:endoplasmic reticulum"/>
    <property type="evidence" value="ECO:0007669"/>
    <property type="project" value="UniProtKB-ARBA"/>
</dbReference>
<proteinExistence type="predicted"/>
<evidence type="ECO:0000256" key="1">
    <source>
        <dbReference type="ARBA" id="ARBA00004141"/>
    </source>
</evidence>
<dbReference type="Proteomes" id="UP001152759">
    <property type="component" value="Chromosome 5"/>
</dbReference>
<protein>
    <recommendedName>
        <fullName evidence="6">RETREG1-3/ARL6IP-like N-terminal reticulon-homology domain-containing protein</fullName>
    </recommendedName>
</protein>
<dbReference type="KEGG" id="btab:109034904"/>
<gene>
    <name evidence="7" type="ORF">BEMITA_LOCUS8596</name>
</gene>
<sequence length="206" mass="23726">MASEYSSLEKDKQIKKLKRELESWRVIVVEANSVLLWEKPWYPGAVIGFTSFLFFLFWLIEPSFITTVSMIGFVVTLLDYLVPTVVSRLSSEDSWTGAQERKLEDICTALVETKLQASKIWCQLSHLKHSRPKSYIVGVLLTLSFLAWTGNYINNTFLTYFLTVLVLMYPGLKHHGYIEEYSNFILLKVYDILVTVQGKKPKAKAK</sequence>
<reference evidence="7" key="1">
    <citation type="submission" date="2021-12" db="EMBL/GenBank/DDBJ databases">
        <authorList>
            <person name="King R."/>
        </authorList>
    </citation>
    <scope>NUCLEOTIDE SEQUENCE</scope>
</reference>
<feature type="transmembrane region" description="Helical" evidence="5">
    <location>
        <begin position="156"/>
        <end position="172"/>
    </location>
</feature>
<feature type="transmembrane region" description="Helical" evidence="5">
    <location>
        <begin position="41"/>
        <end position="60"/>
    </location>
</feature>
<dbReference type="InterPro" id="IPR052114">
    <property type="entry name" value="ER_autophagy_membrane_reg"/>
</dbReference>